<dbReference type="PROSITE" id="PS51898">
    <property type="entry name" value="TYR_RECOMBINASE"/>
    <property type="match status" value="1"/>
</dbReference>
<organism evidence="5 6">
    <name type="scientific">Mycoplasma seminis</name>
    <dbReference type="NCBI Taxonomy" id="512749"/>
    <lineage>
        <taxon>Bacteria</taxon>
        <taxon>Bacillati</taxon>
        <taxon>Mycoplasmatota</taxon>
        <taxon>Mollicutes</taxon>
        <taxon>Mycoplasmataceae</taxon>
        <taxon>Mycoplasma</taxon>
    </lineage>
</organism>
<proteinExistence type="inferred from homology"/>
<keyword evidence="6" id="KW-1185">Reference proteome</keyword>
<dbReference type="PANTHER" id="PTHR30349:SF41">
    <property type="entry name" value="INTEGRASE_RECOMBINASE PROTEIN MJ0367-RELATED"/>
    <property type="match status" value="1"/>
</dbReference>
<dbReference type="Gene3D" id="1.10.443.10">
    <property type="entry name" value="Intergrase catalytic core"/>
    <property type="match status" value="1"/>
</dbReference>
<dbReference type="CDD" id="cd00397">
    <property type="entry name" value="DNA_BRE_C"/>
    <property type="match status" value="1"/>
</dbReference>
<sequence>MEKEIIKYLKFCKSKNLNNKTIRLYKAILYTYLNSKSLENMLNIIKSKKPGTQYIYKAVLINFLEFIHDKEKANRAKLFKNETQGTIYRKVLSKEYIEYRLKENTTDDEKTKFIKNLFLFIFQTGIRADEINHIVENNGHIIIKGKGSKFREIIYKKETWAKIKPLLFKYKWMLSYPNLLRYIKIIFNDKEVGVHTLRRSFATHMLIAGANPKTVQMQMGHTDINTTYKYLNLSYKKNAEEYNKYM</sequence>
<evidence type="ECO:0000313" key="6">
    <source>
        <dbReference type="Proteomes" id="UP001237011"/>
    </source>
</evidence>
<comment type="similarity">
    <text evidence="1">Belongs to the 'phage' integrase family.</text>
</comment>
<dbReference type="InterPro" id="IPR050090">
    <property type="entry name" value="Tyrosine_recombinase_XerCD"/>
</dbReference>
<dbReference type="SUPFAM" id="SSF56349">
    <property type="entry name" value="DNA breaking-rejoining enzymes"/>
    <property type="match status" value="1"/>
</dbReference>
<feature type="domain" description="Tyr recombinase" evidence="4">
    <location>
        <begin position="87"/>
        <end position="243"/>
    </location>
</feature>
<accession>A0ABY9HAJ6</accession>
<keyword evidence="2" id="KW-0238">DNA-binding</keyword>
<dbReference type="Pfam" id="PF00589">
    <property type="entry name" value="Phage_integrase"/>
    <property type="match status" value="1"/>
</dbReference>
<evidence type="ECO:0000259" key="4">
    <source>
        <dbReference type="PROSITE" id="PS51898"/>
    </source>
</evidence>
<dbReference type="Proteomes" id="UP001237011">
    <property type="component" value="Chromosome"/>
</dbReference>
<gene>
    <name evidence="5" type="ORF">Q8852_03055</name>
</gene>
<keyword evidence="3" id="KW-0233">DNA recombination</keyword>
<evidence type="ECO:0000256" key="1">
    <source>
        <dbReference type="ARBA" id="ARBA00008857"/>
    </source>
</evidence>
<reference evidence="5" key="1">
    <citation type="submission" date="2023-08" db="EMBL/GenBank/DDBJ databases">
        <title>Complete genome sequence of Mycoplasma seminis 2200.</title>
        <authorList>
            <person name="Spergser J."/>
        </authorList>
    </citation>
    <scope>NUCLEOTIDE SEQUENCE [LARGE SCALE GENOMIC DNA]</scope>
    <source>
        <strain evidence="5">2200</strain>
    </source>
</reference>
<evidence type="ECO:0000256" key="3">
    <source>
        <dbReference type="ARBA" id="ARBA00023172"/>
    </source>
</evidence>
<dbReference type="InterPro" id="IPR013762">
    <property type="entry name" value="Integrase-like_cat_sf"/>
</dbReference>
<dbReference type="RefSeq" id="WP_305937712.1">
    <property type="nucleotide sequence ID" value="NZ_CP132191.1"/>
</dbReference>
<dbReference type="EMBL" id="CP132191">
    <property type="protein sequence ID" value="WLP85276.1"/>
    <property type="molecule type" value="Genomic_DNA"/>
</dbReference>
<dbReference type="InterPro" id="IPR011010">
    <property type="entry name" value="DNA_brk_join_enz"/>
</dbReference>
<dbReference type="InterPro" id="IPR002104">
    <property type="entry name" value="Integrase_catalytic"/>
</dbReference>
<evidence type="ECO:0000256" key="2">
    <source>
        <dbReference type="ARBA" id="ARBA00023125"/>
    </source>
</evidence>
<dbReference type="PANTHER" id="PTHR30349">
    <property type="entry name" value="PHAGE INTEGRASE-RELATED"/>
    <property type="match status" value="1"/>
</dbReference>
<evidence type="ECO:0000313" key="5">
    <source>
        <dbReference type="EMBL" id="WLP85276.1"/>
    </source>
</evidence>
<protein>
    <submittedName>
        <fullName evidence="5">Site-specific integrase</fullName>
    </submittedName>
</protein>
<name>A0ABY9HAJ6_9MOLU</name>